<sequence length="134" mass="14158">MVHATQMQMADGGGSSSQPSVQSSITVDPGQIKQFATFLAEMKSEIQSLHDRMETLGIKPEDFGIHGSSKTAGDAHATALTAAIGNLDRLRNRADELVDGTNELSRLYADTEELNRANAEKVAGALNGEDAADA</sequence>
<dbReference type="Proteomes" id="UP000316196">
    <property type="component" value="Unassembled WGS sequence"/>
</dbReference>
<organism evidence="2 3">
    <name type="scientific">Propioniferax innocua</name>
    <dbReference type="NCBI Taxonomy" id="1753"/>
    <lineage>
        <taxon>Bacteria</taxon>
        <taxon>Bacillati</taxon>
        <taxon>Actinomycetota</taxon>
        <taxon>Actinomycetes</taxon>
        <taxon>Propionibacteriales</taxon>
        <taxon>Propionibacteriaceae</taxon>
        <taxon>Propioniferax</taxon>
    </lineage>
</organism>
<feature type="region of interest" description="Disordered" evidence="1">
    <location>
        <begin position="1"/>
        <end position="27"/>
    </location>
</feature>
<dbReference type="AlphaFoldDB" id="A0A542ZSS5"/>
<comment type="caution">
    <text evidence="2">The sequence shown here is derived from an EMBL/GenBank/DDBJ whole genome shotgun (WGS) entry which is preliminary data.</text>
</comment>
<dbReference type="RefSeq" id="WP_142093130.1">
    <property type="nucleotide sequence ID" value="NZ_BAAAMD010000002.1"/>
</dbReference>
<proteinExistence type="predicted"/>
<evidence type="ECO:0000313" key="3">
    <source>
        <dbReference type="Proteomes" id="UP000316196"/>
    </source>
</evidence>
<evidence type="ECO:0000313" key="2">
    <source>
        <dbReference type="EMBL" id="TQL63405.1"/>
    </source>
</evidence>
<evidence type="ECO:0000256" key="1">
    <source>
        <dbReference type="SAM" id="MobiDB-lite"/>
    </source>
</evidence>
<reference evidence="2 3" key="1">
    <citation type="submission" date="2019-06" db="EMBL/GenBank/DDBJ databases">
        <title>Sequencing the genomes of 1000 actinobacteria strains.</title>
        <authorList>
            <person name="Klenk H.-P."/>
        </authorList>
    </citation>
    <scope>NUCLEOTIDE SEQUENCE [LARGE SCALE GENOMIC DNA]</scope>
    <source>
        <strain evidence="2 3">DSM 8251</strain>
    </source>
</reference>
<name>A0A542ZSS5_9ACTN</name>
<dbReference type="OrthoDB" id="3733022at2"/>
<protein>
    <recommendedName>
        <fullName evidence="4">Excreted virulence factor EspC (Type VII ESX diderm)</fullName>
    </recommendedName>
</protein>
<keyword evidence="3" id="KW-1185">Reference proteome</keyword>
<evidence type="ECO:0008006" key="4">
    <source>
        <dbReference type="Google" id="ProtNLM"/>
    </source>
</evidence>
<gene>
    <name evidence="2" type="ORF">FB460_1217</name>
</gene>
<dbReference type="EMBL" id="VFOR01000001">
    <property type="protein sequence ID" value="TQL63405.1"/>
    <property type="molecule type" value="Genomic_DNA"/>
</dbReference>
<accession>A0A542ZSS5</accession>